<keyword evidence="1" id="KW-0472">Membrane</keyword>
<reference evidence="2 3" key="1">
    <citation type="submission" date="2024-06" db="EMBL/GenBank/DDBJ databases">
        <title>Genomic Encyclopedia of Type Strains, Phase IV (KMG-IV): sequencing the most valuable type-strain genomes for metagenomic binning, comparative biology and taxonomic classification.</title>
        <authorList>
            <person name="Goeker M."/>
        </authorList>
    </citation>
    <scope>NUCLEOTIDE SEQUENCE [LARGE SCALE GENOMIC DNA]</scope>
    <source>
        <strain evidence="2 3">DSM 29846</strain>
    </source>
</reference>
<keyword evidence="1" id="KW-1133">Transmembrane helix</keyword>
<feature type="transmembrane region" description="Helical" evidence="1">
    <location>
        <begin position="278"/>
        <end position="299"/>
    </location>
</feature>
<dbReference type="Pfam" id="PF11271">
    <property type="entry name" value="PorA"/>
    <property type="match status" value="1"/>
</dbReference>
<dbReference type="RefSeq" id="WP_126099715.1">
    <property type="nucleotide sequence ID" value="NZ_JBEPLM010000008.1"/>
</dbReference>
<gene>
    <name evidence="2" type="ORF">ABID26_004308</name>
</gene>
<organism evidence="2 3">
    <name type="scientific">Mesorhizobium shonense</name>
    <dbReference type="NCBI Taxonomy" id="1209948"/>
    <lineage>
        <taxon>Bacteria</taxon>
        <taxon>Pseudomonadati</taxon>
        <taxon>Pseudomonadota</taxon>
        <taxon>Alphaproteobacteria</taxon>
        <taxon>Hyphomicrobiales</taxon>
        <taxon>Phyllobacteriaceae</taxon>
        <taxon>Mesorhizobium</taxon>
    </lineage>
</organism>
<accession>A0ABV2HW91</accession>
<proteinExistence type="predicted"/>
<keyword evidence="1" id="KW-0812">Transmembrane</keyword>
<dbReference type="Proteomes" id="UP001549036">
    <property type="component" value="Unassembled WGS sequence"/>
</dbReference>
<protein>
    <recommendedName>
        <fullName evidence="4">DUF3068 domain-containing protein</fullName>
    </recommendedName>
</protein>
<evidence type="ECO:0000313" key="3">
    <source>
        <dbReference type="Proteomes" id="UP001549036"/>
    </source>
</evidence>
<evidence type="ECO:0000313" key="2">
    <source>
        <dbReference type="EMBL" id="MET3594900.1"/>
    </source>
</evidence>
<evidence type="ECO:0008006" key="4">
    <source>
        <dbReference type="Google" id="ProtNLM"/>
    </source>
</evidence>
<dbReference type="EMBL" id="JBEPLM010000008">
    <property type="protein sequence ID" value="MET3594900.1"/>
    <property type="molecule type" value="Genomic_DNA"/>
</dbReference>
<evidence type="ECO:0000256" key="1">
    <source>
        <dbReference type="SAM" id="Phobius"/>
    </source>
</evidence>
<sequence length="308" mass="33694">MGADAPHPSAMVNAPPQVRRSIPFLRVFAPPAFLIVAAAIVRLSLGPALERLPADYTGSVILESDSRFRQTPDTTFSAFHQQGRRVDQVLSATGDVAIVQSHIDWTTDTGQVNYQTTGLYGVDRKTRQNVAGYGDLSRSGQFMFPPQLRGVADEVWDPYYGGPRHLAFDRNEMVDGLALAVYRFTIAGLDETKTYDYLPDVPERFGVGTDGEGFLWVEPVSGTLVDMTDNGHSFFVDPATGKSMGDFSVWQARYSAQSKADLFSAATSIRLRILAAKIWLPAALLALALVWLGIGLLWLRRAAPPSAE</sequence>
<name>A0ABV2HW91_9HYPH</name>
<comment type="caution">
    <text evidence="2">The sequence shown here is derived from an EMBL/GenBank/DDBJ whole genome shotgun (WGS) entry which is preliminary data.</text>
</comment>
<dbReference type="InterPro" id="IPR021424">
    <property type="entry name" value="PorA"/>
</dbReference>
<keyword evidence="3" id="KW-1185">Reference proteome</keyword>